<evidence type="ECO:0000259" key="7">
    <source>
        <dbReference type="Pfam" id="PF07282"/>
    </source>
</evidence>
<proteinExistence type="inferred from homology"/>
<dbReference type="EMBL" id="QQAZ01000018">
    <property type="protein sequence ID" value="RDI43823.1"/>
    <property type="molecule type" value="Genomic_DNA"/>
</dbReference>
<gene>
    <name evidence="8" type="ORF">DFR68_1181</name>
</gene>
<dbReference type="NCBIfam" id="NF040570">
    <property type="entry name" value="guided_TnpB"/>
    <property type="match status" value="1"/>
</dbReference>
<keyword evidence="2" id="KW-0815">Transposition</keyword>
<sequence length="231" mass="25598">MLSRPVPGVSDRRGMVANPDHLDHVQRSLRRLQRRAARRHGPDRRRSVKPSRRWQRANAKITRLHARVANCRADGLRKLTTALTRRFGVIVVEDLNVAGMLRNSRLSRRIAGAGWGELRRQLAYKAVWCGSHLVIADRWYPSSKTCSACGGVKTKLRLSQRIYHCEFCGYHADRDRNAARNLAALAMRTVEGGTSSSSCGATLNEPAGNLRKTGTAGGGYCHGKPHEGNIA</sequence>
<evidence type="ECO:0000313" key="9">
    <source>
        <dbReference type="Proteomes" id="UP000255355"/>
    </source>
</evidence>
<evidence type="ECO:0000256" key="2">
    <source>
        <dbReference type="ARBA" id="ARBA00022578"/>
    </source>
</evidence>
<name>A0A370GPF2_9NOCA</name>
<organism evidence="8 9">
    <name type="scientific">Nocardia mexicana</name>
    <dbReference type="NCBI Taxonomy" id="279262"/>
    <lineage>
        <taxon>Bacteria</taxon>
        <taxon>Bacillati</taxon>
        <taxon>Actinomycetota</taxon>
        <taxon>Actinomycetes</taxon>
        <taxon>Mycobacteriales</taxon>
        <taxon>Nocardiaceae</taxon>
        <taxon>Nocardia</taxon>
    </lineage>
</organism>
<dbReference type="OrthoDB" id="6230307at2"/>
<comment type="caution">
    <text evidence="8">The sequence shown here is derived from an EMBL/GenBank/DDBJ whole genome shotgun (WGS) entry which is preliminary data.</text>
</comment>
<dbReference type="InterPro" id="IPR001959">
    <property type="entry name" value="Transposase"/>
</dbReference>
<dbReference type="Pfam" id="PF01385">
    <property type="entry name" value="OrfB_IS605"/>
    <property type="match status" value="1"/>
</dbReference>
<dbReference type="GO" id="GO:0032196">
    <property type="term" value="P:transposition"/>
    <property type="evidence" value="ECO:0007669"/>
    <property type="project" value="UniProtKB-KW"/>
</dbReference>
<dbReference type="GO" id="GO:0003677">
    <property type="term" value="F:DNA binding"/>
    <property type="evidence" value="ECO:0007669"/>
    <property type="project" value="UniProtKB-KW"/>
</dbReference>
<feature type="region of interest" description="Disordered" evidence="5">
    <location>
        <begin position="35"/>
        <end position="56"/>
    </location>
</feature>
<reference evidence="8 9" key="1">
    <citation type="submission" date="2018-07" db="EMBL/GenBank/DDBJ databases">
        <title>Genomic Encyclopedia of Type Strains, Phase IV (KMG-IV): sequencing the most valuable type-strain genomes for metagenomic binning, comparative biology and taxonomic classification.</title>
        <authorList>
            <person name="Goeker M."/>
        </authorList>
    </citation>
    <scope>NUCLEOTIDE SEQUENCE [LARGE SCALE GENOMIC DNA]</scope>
    <source>
        <strain evidence="8 9">DSM 44952</strain>
    </source>
</reference>
<evidence type="ECO:0000256" key="1">
    <source>
        <dbReference type="ARBA" id="ARBA00008761"/>
    </source>
</evidence>
<dbReference type="AlphaFoldDB" id="A0A370GPF2"/>
<protein>
    <submittedName>
        <fullName evidence="8">IS605 OrfB family transposase</fullName>
    </submittedName>
</protein>
<feature type="compositionally biased region" description="Basic residues" evidence="5">
    <location>
        <begin position="35"/>
        <end position="55"/>
    </location>
</feature>
<keyword evidence="9" id="KW-1185">Reference proteome</keyword>
<dbReference type="NCBIfam" id="TIGR01766">
    <property type="entry name" value="IS200/IS605 family accessory protein TnpB-like domain"/>
    <property type="match status" value="1"/>
</dbReference>
<evidence type="ECO:0000259" key="6">
    <source>
        <dbReference type="Pfam" id="PF01385"/>
    </source>
</evidence>
<dbReference type="GO" id="GO:0006310">
    <property type="term" value="P:DNA recombination"/>
    <property type="evidence" value="ECO:0007669"/>
    <property type="project" value="UniProtKB-KW"/>
</dbReference>
<dbReference type="Proteomes" id="UP000255355">
    <property type="component" value="Unassembled WGS sequence"/>
</dbReference>
<evidence type="ECO:0000256" key="5">
    <source>
        <dbReference type="SAM" id="MobiDB-lite"/>
    </source>
</evidence>
<accession>A0A370GPF2</accession>
<evidence type="ECO:0000256" key="3">
    <source>
        <dbReference type="ARBA" id="ARBA00023125"/>
    </source>
</evidence>
<dbReference type="Pfam" id="PF07282">
    <property type="entry name" value="Cas12f1-like_TNB"/>
    <property type="match status" value="1"/>
</dbReference>
<evidence type="ECO:0000313" key="8">
    <source>
        <dbReference type="EMBL" id="RDI43823.1"/>
    </source>
</evidence>
<dbReference type="InterPro" id="IPR010095">
    <property type="entry name" value="Cas12f1-like_TNB"/>
</dbReference>
<feature type="domain" description="Cas12f1-like TNB" evidence="7">
    <location>
        <begin position="115"/>
        <end position="182"/>
    </location>
</feature>
<keyword evidence="3" id="KW-0238">DNA-binding</keyword>
<comment type="similarity">
    <text evidence="1">In the C-terminal section; belongs to the transposase 35 family.</text>
</comment>
<feature type="domain" description="Probable transposase IS891/IS1136/IS1341" evidence="6">
    <location>
        <begin position="15"/>
        <end position="103"/>
    </location>
</feature>
<keyword evidence="4" id="KW-0233">DNA recombination</keyword>
<evidence type="ECO:0000256" key="4">
    <source>
        <dbReference type="ARBA" id="ARBA00023172"/>
    </source>
</evidence>